<dbReference type="Proteomes" id="UP000261174">
    <property type="component" value="Unassembled WGS sequence"/>
</dbReference>
<dbReference type="InterPro" id="IPR026444">
    <property type="entry name" value="Secre_tail"/>
</dbReference>
<organism evidence="1 2">
    <name type="scientific">Chitinophaga silvisoli</name>
    <dbReference type="NCBI Taxonomy" id="2291814"/>
    <lineage>
        <taxon>Bacteria</taxon>
        <taxon>Pseudomonadati</taxon>
        <taxon>Bacteroidota</taxon>
        <taxon>Chitinophagia</taxon>
        <taxon>Chitinophagales</taxon>
        <taxon>Chitinophagaceae</taxon>
        <taxon>Chitinophaga</taxon>
    </lineage>
</organism>
<sequence length="55" mass="5985">MELVNTLGQLMQTVGLNGANSKVTFNVAGYTPGVYFYRYIVAGKLMESGKLVIAR</sequence>
<dbReference type="OrthoDB" id="612330at2"/>
<comment type="caution">
    <text evidence="1">The sequence shown here is derived from an EMBL/GenBank/DDBJ whole genome shotgun (WGS) entry which is preliminary data.</text>
</comment>
<name>A0A3E1PAM2_9BACT</name>
<dbReference type="EMBL" id="QTJV01000001">
    <property type="protein sequence ID" value="RFM37048.1"/>
    <property type="molecule type" value="Genomic_DNA"/>
</dbReference>
<protein>
    <submittedName>
        <fullName evidence="1">T9SS C-terminal target domain-containing protein</fullName>
    </submittedName>
</protein>
<reference evidence="1 2" key="1">
    <citation type="submission" date="2018-08" db="EMBL/GenBank/DDBJ databases">
        <title>Chitinophaga sp. K20C18050901, a novel bacterium isolated from forest soil.</title>
        <authorList>
            <person name="Wang C."/>
        </authorList>
    </citation>
    <scope>NUCLEOTIDE SEQUENCE [LARGE SCALE GENOMIC DNA]</scope>
    <source>
        <strain evidence="1 2">K20C18050901</strain>
    </source>
</reference>
<dbReference type="AlphaFoldDB" id="A0A3E1PAM2"/>
<proteinExistence type="predicted"/>
<accession>A0A3E1PAM2</accession>
<evidence type="ECO:0000313" key="2">
    <source>
        <dbReference type="Proteomes" id="UP000261174"/>
    </source>
</evidence>
<dbReference type="NCBIfam" id="TIGR04183">
    <property type="entry name" value="Por_Secre_tail"/>
    <property type="match status" value="1"/>
</dbReference>
<evidence type="ECO:0000313" key="1">
    <source>
        <dbReference type="EMBL" id="RFM37048.1"/>
    </source>
</evidence>
<gene>
    <name evidence="1" type="ORF">DXN04_05995</name>
</gene>
<keyword evidence="2" id="KW-1185">Reference proteome</keyword>